<dbReference type="PANTHER" id="PTHR16320:SF1">
    <property type="entry name" value="SPHINGOMYELINASE DDB_G0288017"/>
    <property type="match status" value="1"/>
</dbReference>
<evidence type="ECO:0000259" key="2">
    <source>
        <dbReference type="SMART" id="SM00915"/>
    </source>
</evidence>
<name>A0AAE0X234_9PEZI</name>
<dbReference type="SMART" id="SM00915">
    <property type="entry name" value="Jacalin"/>
    <property type="match status" value="1"/>
</dbReference>
<keyword evidence="3" id="KW-0255">Endonuclease</keyword>
<keyword evidence="4" id="KW-1185">Reference proteome</keyword>
<reference evidence="3" key="2">
    <citation type="submission" date="2023-06" db="EMBL/GenBank/DDBJ databases">
        <authorList>
            <consortium name="Lawrence Berkeley National Laboratory"/>
            <person name="Haridas S."/>
            <person name="Hensen N."/>
            <person name="Bonometti L."/>
            <person name="Westerberg I."/>
            <person name="Brannstrom I.O."/>
            <person name="Guillou S."/>
            <person name="Cros-Aarteil S."/>
            <person name="Calhoun S."/>
            <person name="Kuo A."/>
            <person name="Mondo S."/>
            <person name="Pangilinan J."/>
            <person name="Riley R."/>
            <person name="Labutti K."/>
            <person name="Andreopoulos B."/>
            <person name="Lipzen A."/>
            <person name="Chen C."/>
            <person name="Yanf M."/>
            <person name="Daum C."/>
            <person name="Ng V."/>
            <person name="Clum A."/>
            <person name="Steindorff A."/>
            <person name="Ohm R."/>
            <person name="Martin F."/>
            <person name="Silar P."/>
            <person name="Natvig D."/>
            <person name="Lalanne C."/>
            <person name="Gautier V."/>
            <person name="Ament-Velasquez S.L."/>
            <person name="Kruys A."/>
            <person name="Hutchinson M.I."/>
            <person name="Powell A.J."/>
            <person name="Barry K."/>
            <person name="Miller A.N."/>
            <person name="Grigoriev I.V."/>
            <person name="Debuchy R."/>
            <person name="Gladieux P."/>
            <person name="Thoren M.H."/>
            <person name="Johannesson H."/>
        </authorList>
    </citation>
    <scope>NUCLEOTIDE SEQUENCE</scope>
    <source>
        <strain evidence="3">CBS 314.62</strain>
    </source>
</reference>
<dbReference type="InterPro" id="IPR036404">
    <property type="entry name" value="Jacalin-like_lectin_dom_sf"/>
</dbReference>
<sequence length="458" mass="47810">MKPTSLCPAGLRAAVLLLLLPAGALAAATPTAGTFNILSMNVAGLPAILNSNDVPGDKATNARTIGAKFAALDYDVIHVQEDFNYHAYIYETDTHPYRTATSGGVSFGSGLNTLSNFPYVGFARTKWATCSDASSNDCLTPKGFTFMRVLVSGATDNDTAAYVDFYNLHADAGTEDGDNVARQANINQVAAYIATWSVGNAVLVFGDTNSRYSRTVDTAIRGLLSASTTALTDPWVELVRSGVVPTAETLCANPSTTSYCETVDKVFYRSSPLLALHATSFAYASSSFLQANGSVLSDHNPVQINLAWSTATTTLRQSALSGGLTGTWFSDAPILAGLASKPKPATLTFRGASRLDSVGLTLVDGSKLAHGGTGGTAASLALGVSEYWVAARLCRGVKDGNTRNFYILATTSAGRTLAAGTATGDCTDFDAPAGWQIVGFAGQSGDEVDQLSFVYAAR</sequence>
<dbReference type="Gene3D" id="3.60.10.10">
    <property type="entry name" value="Endonuclease/exonuclease/phosphatase"/>
    <property type="match status" value="1"/>
</dbReference>
<protein>
    <submittedName>
        <fullName evidence="3">Endonuclease/exonuclease/phosphatase</fullName>
    </submittedName>
</protein>
<keyword evidence="3" id="KW-0540">Nuclease</keyword>
<dbReference type="PANTHER" id="PTHR16320">
    <property type="entry name" value="SPHINGOMYELINASE FAMILY MEMBER"/>
    <property type="match status" value="1"/>
</dbReference>
<dbReference type="GO" id="GO:0005737">
    <property type="term" value="C:cytoplasm"/>
    <property type="evidence" value="ECO:0007669"/>
    <property type="project" value="TreeGrafter"/>
</dbReference>
<dbReference type="GO" id="GO:0004519">
    <property type="term" value="F:endonuclease activity"/>
    <property type="evidence" value="ECO:0007669"/>
    <property type="project" value="UniProtKB-KW"/>
</dbReference>
<evidence type="ECO:0000313" key="4">
    <source>
        <dbReference type="Proteomes" id="UP001270362"/>
    </source>
</evidence>
<organism evidence="3 4">
    <name type="scientific">Podospora appendiculata</name>
    <dbReference type="NCBI Taxonomy" id="314037"/>
    <lineage>
        <taxon>Eukaryota</taxon>
        <taxon>Fungi</taxon>
        <taxon>Dikarya</taxon>
        <taxon>Ascomycota</taxon>
        <taxon>Pezizomycotina</taxon>
        <taxon>Sordariomycetes</taxon>
        <taxon>Sordariomycetidae</taxon>
        <taxon>Sordariales</taxon>
        <taxon>Podosporaceae</taxon>
        <taxon>Podospora</taxon>
    </lineage>
</organism>
<dbReference type="CDD" id="cd09615">
    <property type="entry name" value="Jacalin_EEP"/>
    <property type="match status" value="1"/>
</dbReference>
<keyword evidence="3" id="KW-0378">Hydrolase</keyword>
<dbReference type="Proteomes" id="UP001270362">
    <property type="component" value="Unassembled WGS sequence"/>
</dbReference>
<feature type="signal peptide" evidence="1">
    <location>
        <begin position="1"/>
        <end position="26"/>
    </location>
</feature>
<dbReference type="Gene3D" id="2.100.10.30">
    <property type="entry name" value="Jacalin-like lectin domain"/>
    <property type="match status" value="1"/>
</dbReference>
<dbReference type="SUPFAM" id="SSF56219">
    <property type="entry name" value="DNase I-like"/>
    <property type="match status" value="1"/>
</dbReference>
<evidence type="ECO:0000313" key="3">
    <source>
        <dbReference type="EMBL" id="KAK3683325.1"/>
    </source>
</evidence>
<dbReference type="GO" id="GO:0046856">
    <property type="term" value="P:phosphatidylinositol dephosphorylation"/>
    <property type="evidence" value="ECO:0007669"/>
    <property type="project" value="InterPro"/>
</dbReference>
<feature type="chain" id="PRO_5042267963" evidence="1">
    <location>
        <begin position="27"/>
        <end position="458"/>
    </location>
</feature>
<accession>A0AAE0X234</accession>
<dbReference type="Pfam" id="PF01419">
    <property type="entry name" value="Jacalin"/>
    <property type="match status" value="1"/>
</dbReference>
<evidence type="ECO:0000256" key="1">
    <source>
        <dbReference type="SAM" id="SignalP"/>
    </source>
</evidence>
<keyword evidence="1" id="KW-0732">Signal</keyword>
<dbReference type="InterPro" id="IPR036691">
    <property type="entry name" value="Endo/exonu/phosph_ase_sf"/>
</dbReference>
<dbReference type="AlphaFoldDB" id="A0AAE0X234"/>
<dbReference type="Pfam" id="PF22669">
    <property type="entry name" value="Exo_endo_phos2"/>
    <property type="match status" value="1"/>
</dbReference>
<dbReference type="SUPFAM" id="SSF51101">
    <property type="entry name" value="Mannose-binding lectins"/>
    <property type="match status" value="1"/>
</dbReference>
<dbReference type="GO" id="GO:0016791">
    <property type="term" value="F:phosphatase activity"/>
    <property type="evidence" value="ECO:0007669"/>
    <property type="project" value="InterPro"/>
</dbReference>
<dbReference type="InterPro" id="IPR001229">
    <property type="entry name" value="Jacalin-like_lectin_dom"/>
</dbReference>
<dbReference type="InterPro" id="IPR038772">
    <property type="entry name" value="Sph/SMPD2-like"/>
</dbReference>
<dbReference type="EMBL" id="JAULSO010000004">
    <property type="protein sequence ID" value="KAK3683325.1"/>
    <property type="molecule type" value="Genomic_DNA"/>
</dbReference>
<dbReference type="InterPro" id="IPR000300">
    <property type="entry name" value="IPPc"/>
</dbReference>
<feature type="domain" description="Jacalin-type lectin" evidence="2">
    <location>
        <begin position="326"/>
        <end position="457"/>
    </location>
</feature>
<gene>
    <name evidence="3" type="ORF">B0T22DRAFT_245031</name>
</gene>
<proteinExistence type="predicted"/>
<reference evidence="3" key="1">
    <citation type="journal article" date="2023" name="Mol. Phylogenet. Evol.">
        <title>Genome-scale phylogeny and comparative genomics of the fungal order Sordariales.</title>
        <authorList>
            <person name="Hensen N."/>
            <person name="Bonometti L."/>
            <person name="Westerberg I."/>
            <person name="Brannstrom I.O."/>
            <person name="Guillou S."/>
            <person name="Cros-Aarteil S."/>
            <person name="Calhoun S."/>
            <person name="Haridas S."/>
            <person name="Kuo A."/>
            <person name="Mondo S."/>
            <person name="Pangilinan J."/>
            <person name="Riley R."/>
            <person name="LaButti K."/>
            <person name="Andreopoulos B."/>
            <person name="Lipzen A."/>
            <person name="Chen C."/>
            <person name="Yan M."/>
            <person name="Daum C."/>
            <person name="Ng V."/>
            <person name="Clum A."/>
            <person name="Steindorff A."/>
            <person name="Ohm R.A."/>
            <person name="Martin F."/>
            <person name="Silar P."/>
            <person name="Natvig D.O."/>
            <person name="Lalanne C."/>
            <person name="Gautier V."/>
            <person name="Ament-Velasquez S.L."/>
            <person name="Kruys A."/>
            <person name="Hutchinson M.I."/>
            <person name="Powell A.J."/>
            <person name="Barry K."/>
            <person name="Miller A.N."/>
            <person name="Grigoriev I.V."/>
            <person name="Debuchy R."/>
            <person name="Gladieux P."/>
            <person name="Hiltunen Thoren M."/>
            <person name="Johannesson H."/>
        </authorList>
    </citation>
    <scope>NUCLEOTIDE SEQUENCE</scope>
    <source>
        <strain evidence="3">CBS 314.62</strain>
    </source>
</reference>
<comment type="caution">
    <text evidence="3">The sequence shown here is derived from an EMBL/GenBank/DDBJ whole genome shotgun (WGS) entry which is preliminary data.</text>
</comment>
<dbReference type="GO" id="GO:0004767">
    <property type="term" value="F:sphingomyelin phosphodiesterase activity"/>
    <property type="evidence" value="ECO:0007669"/>
    <property type="project" value="InterPro"/>
</dbReference>